<evidence type="ECO:0000256" key="6">
    <source>
        <dbReference type="ARBA" id="ARBA00022806"/>
    </source>
</evidence>
<comment type="catalytic activity">
    <reaction evidence="10 12">
        <text>ATP + H2O = ADP + phosphate + H(+)</text>
        <dbReference type="Rhea" id="RHEA:13065"/>
        <dbReference type="ChEBI" id="CHEBI:15377"/>
        <dbReference type="ChEBI" id="CHEBI:15378"/>
        <dbReference type="ChEBI" id="CHEBI:30616"/>
        <dbReference type="ChEBI" id="CHEBI:43474"/>
        <dbReference type="ChEBI" id="CHEBI:456216"/>
        <dbReference type="EC" id="5.6.2.3"/>
    </reaction>
</comment>
<evidence type="ECO:0000256" key="3">
    <source>
        <dbReference type="ARBA" id="ARBA00022705"/>
    </source>
</evidence>
<dbReference type="GO" id="GO:0003677">
    <property type="term" value="F:DNA binding"/>
    <property type="evidence" value="ECO:0007669"/>
    <property type="project" value="UniProtKB-UniRule"/>
</dbReference>
<dbReference type="PANTHER" id="PTHR30153:SF2">
    <property type="entry name" value="REPLICATIVE DNA HELICASE"/>
    <property type="match status" value="1"/>
</dbReference>
<dbReference type="Gene3D" id="3.40.50.300">
    <property type="entry name" value="P-loop containing nucleotide triphosphate hydrolases"/>
    <property type="match status" value="1"/>
</dbReference>
<evidence type="ECO:0000256" key="11">
    <source>
        <dbReference type="NCBIfam" id="TIGR00665"/>
    </source>
</evidence>
<dbReference type="Pfam" id="PF03796">
    <property type="entry name" value="DnaB_C"/>
    <property type="match status" value="1"/>
</dbReference>
<keyword evidence="4 12" id="KW-0547">Nucleotide-binding</keyword>
<dbReference type="GO" id="GO:0005524">
    <property type="term" value="F:ATP binding"/>
    <property type="evidence" value="ECO:0007669"/>
    <property type="project" value="UniProtKB-UniRule"/>
</dbReference>
<keyword evidence="3 12" id="KW-0235">DNA replication</keyword>
<keyword evidence="2 12" id="KW-0639">Primosome</keyword>
<dbReference type="InterPro" id="IPR036185">
    <property type="entry name" value="DNA_heli_DnaB-like_N_sf"/>
</dbReference>
<organism evidence="14">
    <name type="scientific">Pseudomonas aeruginosa</name>
    <dbReference type="NCBI Taxonomy" id="287"/>
    <lineage>
        <taxon>Bacteria</taxon>
        <taxon>Pseudomonadati</taxon>
        <taxon>Pseudomonadota</taxon>
        <taxon>Gammaproteobacteria</taxon>
        <taxon>Pseudomonadales</taxon>
        <taxon>Pseudomonadaceae</taxon>
        <taxon>Pseudomonas</taxon>
    </lineage>
</organism>
<dbReference type="PANTHER" id="PTHR30153">
    <property type="entry name" value="REPLICATIVE DNA HELICASE DNAB"/>
    <property type="match status" value="1"/>
</dbReference>
<dbReference type="GO" id="GO:0005829">
    <property type="term" value="C:cytosol"/>
    <property type="evidence" value="ECO:0007669"/>
    <property type="project" value="TreeGrafter"/>
</dbReference>
<dbReference type="InterPro" id="IPR027417">
    <property type="entry name" value="P-loop_NTPase"/>
</dbReference>
<evidence type="ECO:0000256" key="2">
    <source>
        <dbReference type="ARBA" id="ARBA00022515"/>
    </source>
</evidence>
<dbReference type="GO" id="GO:0043139">
    <property type="term" value="F:5'-3' DNA helicase activity"/>
    <property type="evidence" value="ECO:0007669"/>
    <property type="project" value="UniProtKB-EC"/>
</dbReference>
<dbReference type="SUPFAM" id="SSF52540">
    <property type="entry name" value="P-loop containing nucleoside triphosphate hydrolases"/>
    <property type="match status" value="1"/>
</dbReference>
<dbReference type="InterPro" id="IPR007694">
    <property type="entry name" value="DNA_helicase_DnaB-like_C"/>
</dbReference>
<keyword evidence="8 12" id="KW-0238">DNA-binding</keyword>
<keyword evidence="7 12" id="KW-0067">ATP-binding</keyword>
<dbReference type="InterPro" id="IPR016136">
    <property type="entry name" value="DNA_helicase_N/primase_C"/>
</dbReference>
<evidence type="ECO:0000256" key="12">
    <source>
        <dbReference type="RuleBase" id="RU362085"/>
    </source>
</evidence>
<comment type="similarity">
    <text evidence="1 12">Belongs to the helicase family. DnaB subfamily.</text>
</comment>
<dbReference type="PROSITE" id="PS51199">
    <property type="entry name" value="SF4_HELICASE"/>
    <property type="match status" value="1"/>
</dbReference>
<evidence type="ECO:0000256" key="10">
    <source>
        <dbReference type="ARBA" id="ARBA00048954"/>
    </source>
</evidence>
<dbReference type="NCBIfam" id="NF004384">
    <property type="entry name" value="PRK05748.1"/>
    <property type="match status" value="1"/>
</dbReference>
<evidence type="ECO:0000256" key="7">
    <source>
        <dbReference type="ARBA" id="ARBA00022840"/>
    </source>
</evidence>
<evidence type="ECO:0000256" key="1">
    <source>
        <dbReference type="ARBA" id="ARBA00008428"/>
    </source>
</evidence>
<name>A0A6H0JJ37_PSEAI</name>
<dbReference type="CDD" id="cd00984">
    <property type="entry name" value="DnaB_C"/>
    <property type="match status" value="1"/>
</dbReference>
<dbReference type="InterPro" id="IPR007692">
    <property type="entry name" value="DNA_helicase_DnaB"/>
</dbReference>
<reference evidence="14" key="1">
    <citation type="submission" date="2020-02" db="EMBL/GenBank/DDBJ databases">
        <title>PAGI-encoded CrpP-like fluoroquinolone-modifying enzymes among Pseudomonas aeruginosa clinical isolates in Europe.</title>
        <authorList>
            <person name="Ortiz de la Rosa J.M."/>
            <person name="Nordmann P."/>
            <person name="Poirel L."/>
        </authorList>
    </citation>
    <scope>NUCLEOTIDE SEQUENCE</scope>
    <source>
        <strain evidence="14">PAGI-60</strain>
    </source>
</reference>
<keyword evidence="9" id="KW-0413">Isomerase</keyword>
<evidence type="ECO:0000259" key="13">
    <source>
        <dbReference type="PROSITE" id="PS51199"/>
    </source>
</evidence>
<dbReference type="GO" id="GO:0016787">
    <property type="term" value="F:hydrolase activity"/>
    <property type="evidence" value="ECO:0007669"/>
    <property type="project" value="UniProtKB-KW"/>
</dbReference>
<comment type="function">
    <text evidence="12">The main replicative DNA helicase, it participates in initiation and elongation during chromosome replication. Travels ahead of the DNA replisome, separating dsDNA into templates for DNA synthesis. A processive ATP-dependent 5'-3' DNA helicase it has DNA-dependent ATPase activity.</text>
</comment>
<dbReference type="GO" id="GO:1990077">
    <property type="term" value="C:primosome complex"/>
    <property type="evidence" value="ECO:0007669"/>
    <property type="project" value="UniProtKB-UniRule"/>
</dbReference>
<evidence type="ECO:0000313" key="14">
    <source>
        <dbReference type="EMBL" id="QIU79898.1"/>
    </source>
</evidence>
<keyword evidence="6 12" id="KW-0347">Helicase</keyword>
<protein>
    <recommendedName>
        <fullName evidence="11 12">Replicative DNA helicase</fullName>
        <ecNumber evidence="11 12">5.6.2.3</ecNumber>
    </recommendedName>
</protein>
<dbReference type="Gene3D" id="1.10.860.10">
    <property type="entry name" value="DNAb Helicase, Chain A"/>
    <property type="match status" value="1"/>
</dbReference>
<dbReference type="InterPro" id="IPR007693">
    <property type="entry name" value="DNA_helicase_DnaB-like_N"/>
</dbReference>
<feature type="domain" description="SF4 helicase" evidence="13">
    <location>
        <begin position="191"/>
        <end position="459"/>
    </location>
</feature>
<dbReference type="NCBIfam" id="TIGR00665">
    <property type="entry name" value="DnaB"/>
    <property type="match status" value="1"/>
</dbReference>
<evidence type="ECO:0000256" key="5">
    <source>
        <dbReference type="ARBA" id="ARBA00022801"/>
    </source>
</evidence>
<dbReference type="EMBL" id="MT074669">
    <property type="protein sequence ID" value="QIU79898.1"/>
    <property type="molecule type" value="Genomic_DNA"/>
</dbReference>
<evidence type="ECO:0000256" key="9">
    <source>
        <dbReference type="ARBA" id="ARBA00023235"/>
    </source>
</evidence>
<dbReference type="AlphaFoldDB" id="A0A6H0JJ37"/>
<accession>A0A6H0JJ37</accession>
<evidence type="ECO:0000256" key="8">
    <source>
        <dbReference type="ARBA" id="ARBA00023125"/>
    </source>
</evidence>
<sequence>MTRSALSNSADRPGGLEVSVLELTPPHSVEAEQGVLGGLMLDNAAWDIVGDQLQKEDFFRHEHRLIFTAISELAAKDAPFDVVTVSEAIEDLPEAGGLAYLGQLADNTPSVANIEAYAQIVRDRAHLRQLMSLGHHCTRTASNHQANPSEVQEEIEQKLFALGQDQHKSDFVDINKGLAKIVDTIDYRFNNNVTVTGVPTGLKDLDELSGGLQKSDLIIVGARPSMGKTSFALNLIDAALQSDQQKSVQVYSMEMPAEQLLFRLAALLGHLDLGKLMKGQLQEEDWPRLTVAIQRINDYGSRLVINDQGNLTPTELRAKVRRAARKYGHPVLILVDYLQLMRCPGLENRATEISEISRSLKALAKEMDCPVVALSQLNRSLENRPNKRPNNADLRESGAIEQDADVIMFVYRDEVYHPNTEAKGIAEIIIGKYRNGPIGTVHTAFIANQTRFADLAPGTWQGAHA</sequence>
<dbReference type="Pfam" id="PF00772">
    <property type="entry name" value="DnaB"/>
    <property type="match status" value="1"/>
</dbReference>
<dbReference type="EC" id="5.6.2.3" evidence="11 12"/>
<keyword evidence="5 12" id="KW-0378">Hydrolase</keyword>
<evidence type="ECO:0000256" key="4">
    <source>
        <dbReference type="ARBA" id="ARBA00022741"/>
    </source>
</evidence>
<dbReference type="SUPFAM" id="SSF48024">
    <property type="entry name" value="N-terminal domain of DnaB helicase"/>
    <property type="match status" value="1"/>
</dbReference>
<dbReference type="GO" id="GO:0006269">
    <property type="term" value="P:DNA replication, synthesis of primer"/>
    <property type="evidence" value="ECO:0007669"/>
    <property type="project" value="UniProtKB-UniRule"/>
</dbReference>
<proteinExistence type="inferred from homology"/>